<organism evidence="3 4">
    <name type="scientific">Bemisia tabaci</name>
    <name type="common">Sweetpotato whitefly</name>
    <name type="synonym">Aleurodes tabaci</name>
    <dbReference type="NCBI Taxonomy" id="7038"/>
    <lineage>
        <taxon>Eukaryota</taxon>
        <taxon>Metazoa</taxon>
        <taxon>Ecdysozoa</taxon>
        <taxon>Arthropoda</taxon>
        <taxon>Hexapoda</taxon>
        <taxon>Insecta</taxon>
        <taxon>Pterygota</taxon>
        <taxon>Neoptera</taxon>
        <taxon>Paraneoptera</taxon>
        <taxon>Hemiptera</taxon>
        <taxon>Sternorrhyncha</taxon>
        <taxon>Aleyrodoidea</taxon>
        <taxon>Aleyrodidae</taxon>
        <taxon>Aleyrodinae</taxon>
        <taxon>Bemisia</taxon>
    </lineage>
</organism>
<dbReference type="InterPro" id="IPR040467">
    <property type="entry name" value="CCDC66_dom"/>
</dbReference>
<dbReference type="Proteomes" id="UP001152759">
    <property type="component" value="Chromosome 1"/>
</dbReference>
<dbReference type="EMBL" id="OU963862">
    <property type="protein sequence ID" value="CAH0381605.1"/>
    <property type="molecule type" value="Genomic_DNA"/>
</dbReference>
<dbReference type="GO" id="GO:0060271">
    <property type="term" value="P:cilium assembly"/>
    <property type="evidence" value="ECO:0007669"/>
    <property type="project" value="TreeGrafter"/>
</dbReference>
<gene>
    <name evidence="3" type="ORF">BEMITA_LOCUS1237</name>
</gene>
<feature type="compositionally biased region" description="Basic and acidic residues" evidence="1">
    <location>
        <begin position="430"/>
        <end position="440"/>
    </location>
</feature>
<feature type="compositionally biased region" description="Basic residues" evidence="1">
    <location>
        <begin position="381"/>
        <end position="391"/>
    </location>
</feature>
<feature type="domain" description="CCDC66" evidence="2">
    <location>
        <begin position="241"/>
        <end position="362"/>
    </location>
</feature>
<evidence type="ECO:0000256" key="1">
    <source>
        <dbReference type="SAM" id="MobiDB-lite"/>
    </source>
</evidence>
<feature type="compositionally biased region" description="Polar residues" evidence="1">
    <location>
        <begin position="450"/>
        <end position="478"/>
    </location>
</feature>
<dbReference type="PANTHER" id="PTHR22736:SF2">
    <property type="entry name" value="COILED-COIL DOMAIN-CONTAINING PROTEIN 66"/>
    <property type="match status" value="1"/>
</dbReference>
<feature type="region of interest" description="Disordered" evidence="1">
    <location>
        <begin position="544"/>
        <end position="577"/>
    </location>
</feature>
<name>A0A9N9ZXL8_BEMTA</name>
<feature type="compositionally biased region" description="Polar residues" evidence="1">
    <location>
        <begin position="628"/>
        <end position="646"/>
    </location>
</feature>
<feature type="compositionally biased region" description="Polar residues" evidence="1">
    <location>
        <begin position="597"/>
        <end position="614"/>
    </location>
</feature>
<evidence type="ECO:0000313" key="3">
    <source>
        <dbReference type="EMBL" id="CAH0381605.1"/>
    </source>
</evidence>
<reference evidence="3" key="1">
    <citation type="submission" date="2021-12" db="EMBL/GenBank/DDBJ databases">
        <authorList>
            <person name="King R."/>
        </authorList>
    </citation>
    <scope>NUCLEOTIDE SEQUENCE</scope>
</reference>
<dbReference type="PANTHER" id="PTHR22736">
    <property type="entry name" value="COILED-COIL DOMAIN-CONTAINING PROTEIN 66"/>
    <property type="match status" value="1"/>
</dbReference>
<dbReference type="InterPro" id="IPR039183">
    <property type="entry name" value="CCD66"/>
</dbReference>
<sequence>MGTFMKELVCIPTVPINGSKKHFFPRKLAGFKLIADFVGKARFQAKFDFSSRKELSKNQFFSSTDLYQRDFGAEHCIPDSPSDSKQEQHSLPKKRSPSLPPIPSKAAARKDVNSIGDQDGNGEDNGEETSGYNSDTGGNEANQESTDLNRLPRSNSLQRRSSVKSLNEGQSEVSARSSWGERMRISQNCMVDIKFPQLTGDGSEVPYWLEKKLDQMSCDSLRGRADGMPAKHVEFRGSTDTICSQDGSTRSFIRGQNVPLTAEELIERERRRQRALEHQNAIKEQLTEKEQKKREEKERKLREEMEEEIRIRKQQEIERKRMEAEEFKRRFKQEQEMRKAEVMQEALRQAERLAKEAKTRLKIKPFHCDTPTAAAMPGPTKTRRTKPKRSHPQPPPRSPRVLEPDPDLDPDLHWSEGPRESQRVPGDSGRVLEESERVAEYESGAESACSLGSTAASLSITVKTSRDSQVSVSLSPSRAQGIPSPEQKPRQMVDRATQTDSERDPYHRQCRLPLRYRSQGRPRVQPLNERPKWGVNRPGVRYIKQSEKDPHYQKWRRRRISSETNKSSSTSPTRRIYGCESNAENAISGEKNTIVTRETYGRNQDSSEEGSTYYSRPRIIERDDYGGSATSIRVENQQKSKSNSCSEPCLTSEFRTQSRERGDSSMYSRIPPSIHHREGKERTRRAPGLYRNHSPLSSDGSL</sequence>
<dbReference type="Pfam" id="PF15236">
    <property type="entry name" value="CCDC66"/>
    <property type="match status" value="1"/>
</dbReference>
<feature type="compositionally biased region" description="Low complexity" evidence="1">
    <location>
        <begin position="562"/>
        <end position="573"/>
    </location>
</feature>
<feature type="region of interest" description="Disordered" evidence="1">
    <location>
        <begin position="358"/>
        <end position="505"/>
    </location>
</feature>
<evidence type="ECO:0000313" key="4">
    <source>
        <dbReference type="Proteomes" id="UP001152759"/>
    </source>
</evidence>
<feature type="region of interest" description="Disordered" evidence="1">
    <location>
        <begin position="280"/>
        <end position="307"/>
    </location>
</feature>
<feature type="region of interest" description="Disordered" evidence="1">
    <location>
        <begin position="73"/>
        <end position="178"/>
    </location>
</feature>
<feature type="compositionally biased region" description="Polar residues" evidence="1">
    <location>
        <begin position="130"/>
        <end position="177"/>
    </location>
</feature>
<feature type="compositionally biased region" description="Basic and acidic residues" evidence="1">
    <location>
        <begin position="73"/>
        <end position="90"/>
    </location>
</feature>
<feature type="compositionally biased region" description="Basic and acidic residues" evidence="1">
    <location>
        <begin position="410"/>
        <end position="422"/>
    </location>
</feature>
<proteinExistence type="predicted"/>
<dbReference type="AlphaFoldDB" id="A0A9N9ZXL8"/>
<keyword evidence="4" id="KW-1185">Reference proteome</keyword>
<protein>
    <recommendedName>
        <fullName evidence="2">CCDC66 domain-containing protein</fullName>
    </recommendedName>
</protein>
<dbReference type="CDD" id="cd22249">
    <property type="entry name" value="UDM1_RNF168_RNF169-like"/>
    <property type="match status" value="1"/>
</dbReference>
<evidence type="ECO:0000259" key="2">
    <source>
        <dbReference type="Pfam" id="PF15236"/>
    </source>
</evidence>
<accession>A0A9N9ZXL8</accession>
<feature type="region of interest" description="Disordered" evidence="1">
    <location>
        <begin position="597"/>
        <end position="702"/>
    </location>
</feature>
<dbReference type="GO" id="GO:0008017">
    <property type="term" value="F:microtubule binding"/>
    <property type="evidence" value="ECO:0007669"/>
    <property type="project" value="TreeGrafter"/>
</dbReference>
<dbReference type="GO" id="GO:0005874">
    <property type="term" value="C:microtubule"/>
    <property type="evidence" value="ECO:0007669"/>
    <property type="project" value="TreeGrafter"/>
</dbReference>
<dbReference type="GO" id="GO:0005929">
    <property type="term" value="C:cilium"/>
    <property type="evidence" value="ECO:0007669"/>
    <property type="project" value="TreeGrafter"/>
</dbReference>